<dbReference type="EMBL" id="PCPP01000008">
    <property type="protein sequence ID" value="PRB80080.1"/>
    <property type="molecule type" value="Genomic_DNA"/>
</dbReference>
<protein>
    <submittedName>
        <fullName evidence="1">Uncharacterized protein</fullName>
    </submittedName>
</protein>
<comment type="caution">
    <text evidence="1">The sequence shown here is derived from an EMBL/GenBank/DDBJ whole genome shotgun (WGS) entry which is preliminary data.</text>
</comment>
<accession>A0A2S9CHX6</accession>
<gene>
    <name evidence="1" type="ORF">CQ022_22300</name>
</gene>
<organism evidence="1 2">
    <name type="scientific">Chryseobacterium culicis</name>
    <dbReference type="NCBI Taxonomy" id="680127"/>
    <lineage>
        <taxon>Bacteria</taxon>
        <taxon>Pseudomonadati</taxon>
        <taxon>Bacteroidota</taxon>
        <taxon>Flavobacteriia</taxon>
        <taxon>Flavobacteriales</taxon>
        <taxon>Weeksellaceae</taxon>
        <taxon>Chryseobacterium group</taxon>
        <taxon>Chryseobacterium</taxon>
    </lineage>
</organism>
<name>A0A2S9CHX6_CHRCI</name>
<dbReference type="OrthoDB" id="791816at2"/>
<dbReference type="AlphaFoldDB" id="A0A2S9CHX6"/>
<evidence type="ECO:0000313" key="1">
    <source>
        <dbReference type="EMBL" id="PRB80080.1"/>
    </source>
</evidence>
<dbReference type="InterPro" id="IPR016197">
    <property type="entry name" value="Chromo-like_dom_sf"/>
</dbReference>
<proteinExistence type="predicted"/>
<evidence type="ECO:0000313" key="2">
    <source>
        <dbReference type="Proteomes" id="UP000238534"/>
    </source>
</evidence>
<reference evidence="1 2" key="1">
    <citation type="submission" date="2017-09" db="EMBL/GenBank/DDBJ databases">
        <title>Genomic, metabolic, and phenotypic characteristics of bacterial isolates from the natural microbiome of the model nematode Caenorhabditis elegans.</title>
        <authorList>
            <person name="Zimmermann J."/>
            <person name="Obeng N."/>
            <person name="Yang W."/>
            <person name="Obeng O."/>
            <person name="Kissoyan K."/>
            <person name="Pees B."/>
            <person name="Dirksen P."/>
            <person name="Hoppner M."/>
            <person name="Franke A."/>
            <person name="Rosenstiel P."/>
            <person name="Leippe M."/>
            <person name="Dierking K."/>
            <person name="Kaleta C."/>
            <person name="Schulenburg H."/>
        </authorList>
    </citation>
    <scope>NUCLEOTIDE SEQUENCE [LARGE SCALE GENOMIC DNA]</scope>
    <source>
        <strain evidence="1 2">MYb25</strain>
    </source>
</reference>
<dbReference type="RefSeq" id="WP_105720538.1">
    <property type="nucleotide sequence ID" value="NZ_JBBGZD010000008.1"/>
</dbReference>
<dbReference type="Proteomes" id="UP000238534">
    <property type="component" value="Unassembled WGS sequence"/>
</dbReference>
<dbReference type="SUPFAM" id="SSF54160">
    <property type="entry name" value="Chromo domain-like"/>
    <property type="match status" value="1"/>
</dbReference>
<sequence length="218" mass="26514">MNLHEIKLSAQFVFNKQKDFNTETWAVSELYWSFLKKYNTSKVKKCVISASEDWVEGQQKYTNWEDLKEVNISFDFTKYFLLDKQGKKRMQLEAIHNGMMQIAEHEKWEKQPLIDAYKQCLEKNLEYQFFVGTPKLSPDKKHKINFWCNWDIDVFEVYSILSDKNNNEIERKKIIEKSPYDGEFIYYVKWKWLDHTKVLLEDKYKYGNNEKWEIEIKP</sequence>